<dbReference type="InterPro" id="IPR036061">
    <property type="entry name" value="CheW-like_dom_sf"/>
</dbReference>
<dbReference type="RefSeq" id="WP_122782466.1">
    <property type="nucleotide sequence ID" value="NZ_CP142033.1"/>
</dbReference>
<gene>
    <name evidence="2" type="ORF">FJD38_10985</name>
</gene>
<dbReference type="PANTHER" id="PTHR22617">
    <property type="entry name" value="CHEMOTAXIS SENSOR HISTIDINE KINASE-RELATED"/>
    <property type="match status" value="1"/>
</dbReference>
<dbReference type="Gene3D" id="2.40.50.180">
    <property type="entry name" value="CheA-289, Domain 4"/>
    <property type="match status" value="1"/>
</dbReference>
<dbReference type="Proteomes" id="UP000318428">
    <property type="component" value="Unassembled WGS sequence"/>
</dbReference>
<protein>
    <submittedName>
        <fullName evidence="2">Purine-binding chemotaxis protein CheW</fullName>
    </submittedName>
</protein>
<dbReference type="SUPFAM" id="SSF50341">
    <property type="entry name" value="CheW-like"/>
    <property type="match status" value="1"/>
</dbReference>
<evidence type="ECO:0000313" key="3">
    <source>
        <dbReference type="Proteomes" id="UP000318428"/>
    </source>
</evidence>
<reference evidence="2 3" key="1">
    <citation type="submission" date="2019-06" db="EMBL/GenBank/DDBJ databases">
        <title>Pseudomonas bimorpha sp. nov. isolated from bovine raw milk and skim milk concentrate.</title>
        <authorList>
            <person name="Hofmann K."/>
            <person name="Huptas C."/>
            <person name="Doll E."/>
            <person name="Scherer S."/>
            <person name="Wenning M."/>
        </authorList>
    </citation>
    <scope>NUCLEOTIDE SEQUENCE [LARGE SCALE GENOMIC DNA]</scope>
    <source>
        <strain evidence="2 3">DSM 108989</strain>
    </source>
</reference>
<keyword evidence="3" id="KW-1185">Reference proteome</keyword>
<name>A0ABY3GHZ1_9PSED</name>
<dbReference type="SMART" id="SM00260">
    <property type="entry name" value="CheW"/>
    <property type="match status" value="1"/>
</dbReference>
<accession>A0ABY3GHZ1</accession>
<comment type="caution">
    <text evidence="2">The sequence shown here is derived from an EMBL/GenBank/DDBJ whole genome shotgun (WGS) entry which is preliminary data.</text>
</comment>
<dbReference type="PROSITE" id="PS50851">
    <property type="entry name" value="CHEW"/>
    <property type="match status" value="1"/>
</dbReference>
<sequence>MSEPLAKRAAGAAVKTRLFLVFYIGDERFALPATDVVEVLPRLPLKPVAHTPVWVAGVFSHRGQMVPVIDISAMTFGQASVARTSTRLVLVNYRGQVLGLMLEQASDTVRCDPAEFQPYGVDNHDAPYLGPVRKDHQGLLQWLSVDDLLSPAESALLFAIGPDDVGAQVPA</sequence>
<dbReference type="Gene3D" id="2.30.30.40">
    <property type="entry name" value="SH3 Domains"/>
    <property type="match status" value="1"/>
</dbReference>
<dbReference type="InterPro" id="IPR002545">
    <property type="entry name" value="CheW-lke_dom"/>
</dbReference>
<organism evidence="2 3">
    <name type="scientific">Pseudomonas saxonica</name>
    <dbReference type="NCBI Taxonomy" id="2600598"/>
    <lineage>
        <taxon>Bacteria</taxon>
        <taxon>Pseudomonadati</taxon>
        <taxon>Pseudomonadota</taxon>
        <taxon>Gammaproteobacteria</taxon>
        <taxon>Pseudomonadales</taxon>
        <taxon>Pseudomonadaceae</taxon>
        <taxon>Pseudomonas</taxon>
    </lineage>
</organism>
<evidence type="ECO:0000259" key="1">
    <source>
        <dbReference type="PROSITE" id="PS50851"/>
    </source>
</evidence>
<feature type="domain" description="CheW-like" evidence="1">
    <location>
        <begin position="16"/>
        <end position="154"/>
    </location>
</feature>
<evidence type="ECO:0000313" key="2">
    <source>
        <dbReference type="EMBL" id="TWR90033.1"/>
    </source>
</evidence>
<dbReference type="PANTHER" id="PTHR22617:SF43">
    <property type="entry name" value="PROTEIN PILI"/>
    <property type="match status" value="1"/>
</dbReference>
<dbReference type="InterPro" id="IPR039315">
    <property type="entry name" value="CheW"/>
</dbReference>
<proteinExistence type="predicted"/>
<dbReference type="Pfam" id="PF01584">
    <property type="entry name" value="CheW"/>
    <property type="match status" value="1"/>
</dbReference>
<dbReference type="EMBL" id="VFIO01000003">
    <property type="protein sequence ID" value="TWR90033.1"/>
    <property type="molecule type" value="Genomic_DNA"/>
</dbReference>